<comment type="caution">
    <text evidence="6">The sequence shown here is derived from an EMBL/GenBank/DDBJ whole genome shotgun (WGS) entry which is preliminary data.</text>
</comment>
<dbReference type="Gene3D" id="1.10.10.60">
    <property type="entry name" value="Homeodomain-like"/>
    <property type="match status" value="2"/>
</dbReference>
<feature type="domain" description="HTH araC/xylS-type" evidence="5">
    <location>
        <begin position="189"/>
        <end position="287"/>
    </location>
</feature>
<gene>
    <name evidence="6" type="primary">yisR</name>
    <name evidence="6" type="ORF">GCM10007362_07710</name>
</gene>
<evidence type="ECO:0000256" key="4">
    <source>
        <dbReference type="SAM" id="MobiDB-lite"/>
    </source>
</evidence>
<keyword evidence="3" id="KW-0804">Transcription</keyword>
<keyword evidence="2" id="KW-0238">DNA-binding</keyword>
<protein>
    <submittedName>
        <fullName evidence="6">HTH-type transcriptional regulator YisR</fullName>
    </submittedName>
</protein>
<dbReference type="InterPro" id="IPR020449">
    <property type="entry name" value="Tscrpt_reg_AraC-type_HTH"/>
</dbReference>
<evidence type="ECO:0000313" key="6">
    <source>
        <dbReference type="EMBL" id="GGH71011.1"/>
    </source>
</evidence>
<dbReference type="Pfam" id="PF12833">
    <property type="entry name" value="HTH_18"/>
    <property type="match status" value="1"/>
</dbReference>
<keyword evidence="7" id="KW-1185">Reference proteome</keyword>
<reference evidence="7" key="1">
    <citation type="journal article" date="2019" name="Int. J. Syst. Evol. Microbiol.">
        <title>The Global Catalogue of Microorganisms (GCM) 10K type strain sequencing project: providing services to taxonomists for standard genome sequencing and annotation.</title>
        <authorList>
            <consortium name="The Broad Institute Genomics Platform"/>
            <consortium name="The Broad Institute Genome Sequencing Center for Infectious Disease"/>
            <person name="Wu L."/>
            <person name="Ma J."/>
        </authorList>
    </citation>
    <scope>NUCLEOTIDE SEQUENCE [LARGE SCALE GENOMIC DNA]</scope>
    <source>
        <strain evidence="7">CCM 8702</strain>
    </source>
</reference>
<evidence type="ECO:0000259" key="5">
    <source>
        <dbReference type="PROSITE" id="PS01124"/>
    </source>
</evidence>
<organism evidence="6 7">
    <name type="scientific">Saccharibacillus endophyticus</name>
    <dbReference type="NCBI Taxonomy" id="2060666"/>
    <lineage>
        <taxon>Bacteria</taxon>
        <taxon>Bacillati</taxon>
        <taxon>Bacillota</taxon>
        <taxon>Bacilli</taxon>
        <taxon>Bacillales</taxon>
        <taxon>Paenibacillaceae</taxon>
        <taxon>Saccharibacillus</taxon>
    </lineage>
</organism>
<dbReference type="InterPro" id="IPR003313">
    <property type="entry name" value="AraC-bd"/>
</dbReference>
<evidence type="ECO:0000256" key="3">
    <source>
        <dbReference type="ARBA" id="ARBA00023163"/>
    </source>
</evidence>
<accession>A0ABQ1ZQD2</accession>
<dbReference type="SUPFAM" id="SSF51215">
    <property type="entry name" value="Regulatory protein AraC"/>
    <property type="match status" value="1"/>
</dbReference>
<proteinExistence type="predicted"/>
<dbReference type="SMART" id="SM00342">
    <property type="entry name" value="HTH_ARAC"/>
    <property type="match status" value="1"/>
</dbReference>
<dbReference type="EMBL" id="BMDD01000001">
    <property type="protein sequence ID" value="GGH71011.1"/>
    <property type="molecule type" value="Genomic_DNA"/>
</dbReference>
<evidence type="ECO:0000256" key="1">
    <source>
        <dbReference type="ARBA" id="ARBA00023015"/>
    </source>
</evidence>
<dbReference type="PANTHER" id="PTHR43280:SF30">
    <property type="entry name" value="MMSAB OPERON REGULATORY PROTEIN"/>
    <property type="match status" value="1"/>
</dbReference>
<sequence>MRTMEFVMPPFPQIAAIGHGIWRQGMMHAERVFGAYDLIICGSGALYMEEEGERYEIGQEEMLVLEEGLRHSGYRPTEVDTEVYWIHFRHATPSEPKPQLHEDSAPGQPLPPRSSQETVPSPGVVRIPKFGKIDLASLRPLLDRMLRLYETPTRARSYELHVLFGQLLLELQKELTVSQVRSRADQLGEECAAYLERTLELPFNSEQMEQDLHYHFDYLSRCLKQYTGMSPLAYRHHLQIERAKRLLAHSDDPLTEIGEQCGFRDANYFSRLFKRETMLTPGEYRRRHSVFRI</sequence>
<dbReference type="InterPro" id="IPR037923">
    <property type="entry name" value="HTH-like"/>
</dbReference>
<evidence type="ECO:0000256" key="2">
    <source>
        <dbReference type="ARBA" id="ARBA00023125"/>
    </source>
</evidence>
<dbReference type="Pfam" id="PF02311">
    <property type="entry name" value="AraC_binding"/>
    <property type="match status" value="1"/>
</dbReference>
<dbReference type="PRINTS" id="PR00032">
    <property type="entry name" value="HTHARAC"/>
</dbReference>
<keyword evidence="1" id="KW-0805">Transcription regulation</keyword>
<dbReference type="InterPro" id="IPR018060">
    <property type="entry name" value="HTH_AraC"/>
</dbReference>
<evidence type="ECO:0000313" key="7">
    <source>
        <dbReference type="Proteomes" id="UP000605427"/>
    </source>
</evidence>
<dbReference type="RefSeq" id="WP_172239292.1">
    <property type="nucleotide sequence ID" value="NZ_BMDD01000001.1"/>
</dbReference>
<name>A0ABQ1ZQD2_9BACL</name>
<dbReference type="Proteomes" id="UP000605427">
    <property type="component" value="Unassembled WGS sequence"/>
</dbReference>
<dbReference type="InterPro" id="IPR009057">
    <property type="entry name" value="Homeodomain-like_sf"/>
</dbReference>
<dbReference type="PROSITE" id="PS01124">
    <property type="entry name" value="HTH_ARAC_FAMILY_2"/>
    <property type="match status" value="1"/>
</dbReference>
<feature type="region of interest" description="Disordered" evidence="4">
    <location>
        <begin position="94"/>
        <end position="123"/>
    </location>
</feature>
<dbReference type="PANTHER" id="PTHR43280">
    <property type="entry name" value="ARAC-FAMILY TRANSCRIPTIONAL REGULATOR"/>
    <property type="match status" value="1"/>
</dbReference>
<dbReference type="SUPFAM" id="SSF46689">
    <property type="entry name" value="Homeodomain-like"/>
    <property type="match status" value="1"/>
</dbReference>